<dbReference type="GO" id="GO:0016747">
    <property type="term" value="F:acyltransferase activity, transferring groups other than amino-acyl groups"/>
    <property type="evidence" value="ECO:0007669"/>
    <property type="project" value="InterPro"/>
</dbReference>
<evidence type="ECO:0000313" key="3">
    <source>
        <dbReference type="Proteomes" id="UP000428330"/>
    </source>
</evidence>
<dbReference type="InterPro" id="IPR016181">
    <property type="entry name" value="Acyl_CoA_acyltransferase"/>
</dbReference>
<protein>
    <submittedName>
        <fullName evidence="2">GNAT family N-acetyltransferase</fullName>
    </submittedName>
</protein>
<dbReference type="RefSeq" id="WP_157706371.1">
    <property type="nucleotide sequence ID" value="NZ_CP034348.1"/>
</dbReference>
<evidence type="ECO:0000313" key="2">
    <source>
        <dbReference type="EMBL" id="QGX97737.1"/>
    </source>
</evidence>
<name>A0A6I6IQH0_9RHOB</name>
<dbReference type="SUPFAM" id="SSF55729">
    <property type="entry name" value="Acyl-CoA N-acyltransferases (Nat)"/>
    <property type="match status" value="1"/>
</dbReference>
<dbReference type="Proteomes" id="UP000428330">
    <property type="component" value="Chromosome"/>
</dbReference>
<dbReference type="Pfam" id="PF00583">
    <property type="entry name" value="Acetyltransf_1"/>
    <property type="match status" value="1"/>
</dbReference>
<sequence length="189" mass="21377">MTRHCEDLDPIIRRLWGPDLEAIQAHFLRLDPDTRQARFAGHLNDAAVARYAQNILRLDSLVYGAFVGGRLRAVAELRGLFNGWPATAEAAFSVESNWQNRGIGEALFDHILAVAQNRGVRTLYMICLRENERMTHLARKHDAQLHHEPGAIEATLAPHWPTPMSLFDEAFRESRGFACAILQWPDGRS</sequence>
<reference evidence="3" key="1">
    <citation type="submission" date="2018-12" db="EMBL/GenBank/DDBJ databases">
        <title>Complete genome sequence of Roseovarius sp. MME-070.</title>
        <authorList>
            <person name="Nam Y.-D."/>
            <person name="Kang J."/>
            <person name="Chung W.-H."/>
            <person name="Park Y.S."/>
        </authorList>
    </citation>
    <scope>NUCLEOTIDE SEQUENCE [LARGE SCALE GENOMIC DNA]</scope>
    <source>
        <strain evidence="3">MME-070</strain>
    </source>
</reference>
<keyword evidence="2" id="KW-0808">Transferase</keyword>
<keyword evidence="3" id="KW-1185">Reference proteome</keyword>
<accession>A0A6I6IQH0</accession>
<dbReference type="InterPro" id="IPR000182">
    <property type="entry name" value="GNAT_dom"/>
</dbReference>
<dbReference type="OrthoDB" id="7843527at2"/>
<dbReference type="Gene3D" id="3.40.630.30">
    <property type="match status" value="1"/>
</dbReference>
<organism evidence="2 3">
    <name type="scientific">Roseovarius faecimaris</name>
    <dbReference type="NCBI Taxonomy" id="2494550"/>
    <lineage>
        <taxon>Bacteria</taxon>
        <taxon>Pseudomonadati</taxon>
        <taxon>Pseudomonadota</taxon>
        <taxon>Alphaproteobacteria</taxon>
        <taxon>Rhodobacterales</taxon>
        <taxon>Roseobacteraceae</taxon>
        <taxon>Roseovarius</taxon>
    </lineage>
</organism>
<dbReference type="AlphaFoldDB" id="A0A6I6IQH0"/>
<proteinExistence type="predicted"/>
<dbReference type="PROSITE" id="PS51186">
    <property type="entry name" value="GNAT"/>
    <property type="match status" value="1"/>
</dbReference>
<gene>
    <name evidence="2" type="ORF">EI983_05350</name>
</gene>
<dbReference type="KEGG" id="rom:EI983_05350"/>
<dbReference type="EMBL" id="CP034348">
    <property type="protein sequence ID" value="QGX97737.1"/>
    <property type="molecule type" value="Genomic_DNA"/>
</dbReference>
<feature type="domain" description="N-acetyltransferase" evidence="1">
    <location>
        <begin position="10"/>
        <end position="169"/>
    </location>
</feature>
<evidence type="ECO:0000259" key="1">
    <source>
        <dbReference type="PROSITE" id="PS51186"/>
    </source>
</evidence>